<dbReference type="InterPro" id="IPR015890">
    <property type="entry name" value="Chorismate_C"/>
</dbReference>
<reference evidence="9" key="1">
    <citation type="journal article" date="2019" name="Int. J. Syst. Evol. Microbiol.">
        <title>The Global Catalogue of Microorganisms (GCM) 10K type strain sequencing project: providing services to taxonomists for standard genome sequencing and annotation.</title>
        <authorList>
            <consortium name="The Broad Institute Genomics Platform"/>
            <consortium name="The Broad Institute Genome Sequencing Center for Infectious Disease"/>
            <person name="Wu L."/>
            <person name="Ma J."/>
        </authorList>
    </citation>
    <scope>NUCLEOTIDE SEQUENCE [LARGE SCALE GENOMIC DNA]</scope>
    <source>
        <strain evidence="9">JCM 16898</strain>
    </source>
</reference>
<dbReference type="Proteomes" id="UP001500689">
    <property type="component" value="Unassembled WGS sequence"/>
</dbReference>
<feature type="region of interest" description="Disordered" evidence="6">
    <location>
        <begin position="1"/>
        <end position="26"/>
    </location>
</feature>
<dbReference type="EMBL" id="BAAAZN010000027">
    <property type="protein sequence ID" value="GAA3582796.1"/>
    <property type="molecule type" value="Genomic_DNA"/>
</dbReference>
<dbReference type="NCBIfam" id="TIGR00543">
    <property type="entry name" value="isochor_syn"/>
    <property type="match status" value="1"/>
</dbReference>
<protein>
    <recommendedName>
        <fullName evidence="3">isochorismate synthase</fullName>
        <ecNumber evidence="3">5.4.4.2</ecNumber>
    </recommendedName>
    <alternativeName>
        <fullName evidence="5">Isochorismate mutase</fullName>
    </alternativeName>
</protein>
<feature type="domain" description="Chorismate-utilising enzyme C-terminal" evidence="7">
    <location>
        <begin position="138"/>
        <end position="392"/>
    </location>
</feature>
<evidence type="ECO:0000313" key="8">
    <source>
        <dbReference type="EMBL" id="GAA3582796.1"/>
    </source>
</evidence>
<dbReference type="Pfam" id="PF00425">
    <property type="entry name" value="Chorismate_bind"/>
    <property type="match status" value="1"/>
</dbReference>
<dbReference type="InterPro" id="IPR004561">
    <property type="entry name" value="IsoChor_synthase"/>
</dbReference>
<dbReference type="PANTHER" id="PTHR42839:SF2">
    <property type="entry name" value="ISOCHORISMATE SYNTHASE ENTC"/>
    <property type="match status" value="1"/>
</dbReference>
<evidence type="ECO:0000259" key="7">
    <source>
        <dbReference type="Pfam" id="PF00425"/>
    </source>
</evidence>
<dbReference type="InterPro" id="IPR005801">
    <property type="entry name" value="ADC_synthase"/>
</dbReference>
<dbReference type="Gene3D" id="3.60.120.10">
    <property type="entry name" value="Anthranilate synthase"/>
    <property type="match status" value="1"/>
</dbReference>
<sequence length="407" mass="43295">MFFRQHFPRGAPGSWDAGRVPTSTAPATPVETTLRYQRGDFLFATARRALLAQGVLASVTDLDPRRLARKVAAELDSSGVPLAVGVLPFDTGPDTAVPGHLVLPRTLHRAQAEAGAAEAPPAEVLPAPVATRRLPSPDGHRANVRAAVAALEQRGLRKAVLARALELEFETPIPAERIVRNLARGNPRHHTYAAELPGGRTLVGATPELLLSRAGDSVFTTPHAGSMPRSADPVEDRANGEALLSSAKDQEEHAVVIDYVVEALRPFCRRLDVPDGPDLVSTPAIWHLRTAITGELVDRSVTALDLAAALHPTPAICGTPTAEARALEQELEPFDRGYYAGTVGWVDAAGDGEWAVVVRCAEVADKTMRLYAGGGIVPASDADAEYQETVAKFRTLLAAMGLDDRSS</sequence>
<organism evidence="8 9">
    <name type="scientific">Amycolatopsis ultiminotia</name>
    <dbReference type="NCBI Taxonomy" id="543629"/>
    <lineage>
        <taxon>Bacteria</taxon>
        <taxon>Bacillati</taxon>
        <taxon>Actinomycetota</taxon>
        <taxon>Actinomycetes</taxon>
        <taxon>Pseudonocardiales</taxon>
        <taxon>Pseudonocardiaceae</taxon>
        <taxon>Amycolatopsis</taxon>
    </lineage>
</organism>
<name>A0ABP6YI44_9PSEU</name>
<comment type="caution">
    <text evidence="8">The sequence shown here is derived from an EMBL/GenBank/DDBJ whole genome shotgun (WGS) entry which is preliminary data.</text>
</comment>
<comment type="similarity">
    <text evidence="2">Belongs to the isochorismate synthase family.</text>
</comment>
<accession>A0ABP6YI44</accession>
<gene>
    <name evidence="8" type="ORF">GCM10022222_79490</name>
</gene>
<keyword evidence="9" id="KW-1185">Reference proteome</keyword>
<evidence type="ECO:0000256" key="2">
    <source>
        <dbReference type="ARBA" id="ARBA00005297"/>
    </source>
</evidence>
<dbReference type="SUPFAM" id="SSF56322">
    <property type="entry name" value="ADC synthase"/>
    <property type="match status" value="1"/>
</dbReference>
<evidence type="ECO:0000256" key="6">
    <source>
        <dbReference type="SAM" id="MobiDB-lite"/>
    </source>
</evidence>
<comment type="catalytic activity">
    <reaction evidence="1">
        <text>chorismate = isochorismate</text>
        <dbReference type="Rhea" id="RHEA:18985"/>
        <dbReference type="ChEBI" id="CHEBI:29748"/>
        <dbReference type="ChEBI" id="CHEBI:29780"/>
        <dbReference type="EC" id="5.4.4.2"/>
    </reaction>
</comment>
<evidence type="ECO:0000256" key="3">
    <source>
        <dbReference type="ARBA" id="ARBA00012824"/>
    </source>
</evidence>
<dbReference type="EC" id="5.4.4.2" evidence="3"/>
<evidence type="ECO:0000256" key="4">
    <source>
        <dbReference type="ARBA" id="ARBA00023235"/>
    </source>
</evidence>
<keyword evidence="4" id="KW-0413">Isomerase</keyword>
<evidence type="ECO:0000313" key="9">
    <source>
        <dbReference type="Proteomes" id="UP001500689"/>
    </source>
</evidence>
<dbReference type="PANTHER" id="PTHR42839">
    <property type="entry name" value="ISOCHORISMATE SYNTHASE ENTC"/>
    <property type="match status" value="1"/>
</dbReference>
<evidence type="ECO:0000256" key="1">
    <source>
        <dbReference type="ARBA" id="ARBA00000799"/>
    </source>
</evidence>
<evidence type="ECO:0000256" key="5">
    <source>
        <dbReference type="ARBA" id="ARBA00041564"/>
    </source>
</evidence>
<proteinExistence type="inferred from homology"/>